<dbReference type="EMBL" id="VSSQ01024795">
    <property type="protein sequence ID" value="MPM72525.1"/>
    <property type="molecule type" value="Genomic_DNA"/>
</dbReference>
<sequence>MGGRDDALDAEEERGVAADNFSIRESANITNIRIGHGACIHQLFELHASDDAGHVAGLKGMRECVFEVRQLAQRGAVARHGDEGHVRILGGSLLHVGLMAIAVGEDIGAALLDEVDRGVIALFIFGDVVLPDDAVGGDAGCFCGGFDTVDVRCIIARVLVMNEDNADFHSGGYRFFGGGFRRFGGGRFGGGGFRFSCGRGCGAGDHSEHHRQDCQKSNDLFHGFPPTEF</sequence>
<organism evidence="1">
    <name type="scientific">bioreactor metagenome</name>
    <dbReference type="NCBI Taxonomy" id="1076179"/>
    <lineage>
        <taxon>unclassified sequences</taxon>
        <taxon>metagenomes</taxon>
        <taxon>ecological metagenomes</taxon>
    </lineage>
</organism>
<gene>
    <name evidence="1" type="ORF">SDC9_119501</name>
</gene>
<evidence type="ECO:0000313" key="1">
    <source>
        <dbReference type="EMBL" id="MPM72525.1"/>
    </source>
</evidence>
<protein>
    <submittedName>
        <fullName evidence="1">Uncharacterized protein</fullName>
    </submittedName>
</protein>
<dbReference type="AlphaFoldDB" id="A0A645C4P3"/>
<reference evidence="1" key="1">
    <citation type="submission" date="2019-08" db="EMBL/GenBank/DDBJ databases">
        <authorList>
            <person name="Kucharzyk K."/>
            <person name="Murdoch R.W."/>
            <person name="Higgins S."/>
            <person name="Loffler F."/>
        </authorList>
    </citation>
    <scope>NUCLEOTIDE SEQUENCE</scope>
</reference>
<accession>A0A645C4P3</accession>
<name>A0A645C4P3_9ZZZZ</name>
<proteinExistence type="predicted"/>
<comment type="caution">
    <text evidence="1">The sequence shown here is derived from an EMBL/GenBank/DDBJ whole genome shotgun (WGS) entry which is preliminary data.</text>
</comment>